<proteinExistence type="predicted"/>
<organism evidence="2 3">
    <name type="scientific">Megasphaera elsdenii</name>
    <dbReference type="NCBI Taxonomy" id="907"/>
    <lineage>
        <taxon>Bacteria</taxon>
        <taxon>Bacillati</taxon>
        <taxon>Bacillota</taxon>
        <taxon>Negativicutes</taxon>
        <taxon>Veillonellales</taxon>
        <taxon>Veillonellaceae</taxon>
        <taxon>Megasphaera</taxon>
    </lineage>
</organism>
<feature type="region of interest" description="Disordered" evidence="1">
    <location>
        <begin position="48"/>
        <end position="80"/>
    </location>
</feature>
<protein>
    <submittedName>
        <fullName evidence="2">Uncharacterized protein</fullName>
    </submittedName>
</protein>
<gene>
    <name evidence="2" type="ORF">C6Y28_08030</name>
</gene>
<dbReference type="EMBL" id="CP027569">
    <property type="protein sequence ID" value="AVO27555.1"/>
    <property type="molecule type" value="Genomic_DNA"/>
</dbReference>
<evidence type="ECO:0000256" key="1">
    <source>
        <dbReference type="SAM" id="MobiDB-lite"/>
    </source>
</evidence>
<dbReference type="RefSeq" id="WP_027895468.1">
    <property type="nucleotide sequence ID" value="NZ_CAMIZF010000042.1"/>
</dbReference>
<dbReference type="AlphaFoldDB" id="A0A1M6SAQ8"/>
<dbReference type="OrthoDB" id="9873698at2"/>
<feature type="compositionally biased region" description="Acidic residues" evidence="1">
    <location>
        <begin position="55"/>
        <end position="66"/>
    </location>
</feature>
<reference evidence="2 3" key="1">
    <citation type="journal article" date="2018" name="Genome Announc.">
        <title>Complete genomes of two Megasphaera elsdenii strains, NCIMB 702410 and ATCC 25940.</title>
        <authorList>
            <person name="Hatmaker E.A."/>
            <person name="O'Dell K."/>
            <person name="Riley L.A."/>
            <person name="Klingeman D.M."/>
            <person name="Guss A.M."/>
        </authorList>
    </citation>
    <scope>NUCLEOTIDE SEQUENCE [LARGE SCALE GENOMIC DNA]</scope>
    <source>
        <strain evidence="2 3">NCIMB702410</strain>
    </source>
</reference>
<name>A0A1M6SAQ8_MEGEL</name>
<sequence>MKLVVTYGCVSMGKHLYRTGDSFELPDDEAEKLMERADEQVVALVGDKVAPANEPETEESPADEPGMELPQADAAAAVQK</sequence>
<accession>A0A1M6SAQ8</accession>
<evidence type="ECO:0000313" key="2">
    <source>
        <dbReference type="EMBL" id="AVO27555.1"/>
    </source>
</evidence>
<dbReference type="Proteomes" id="UP000238358">
    <property type="component" value="Chromosome"/>
</dbReference>
<evidence type="ECO:0000313" key="3">
    <source>
        <dbReference type="Proteomes" id="UP000238358"/>
    </source>
</evidence>